<dbReference type="EMBL" id="AOIA01000015">
    <property type="protein sequence ID" value="ELY66727.1"/>
    <property type="molecule type" value="Genomic_DNA"/>
</dbReference>
<dbReference type="Gene3D" id="3.40.50.300">
    <property type="entry name" value="P-loop containing nucleotide triphosphate hydrolases"/>
    <property type="match status" value="1"/>
</dbReference>
<dbReference type="AlphaFoldDB" id="L9XZ04"/>
<keyword evidence="1" id="KW-0235">DNA replication</keyword>
<dbReference type="GO" id="GO:0016887">
    <property type="term" value="F:ATP hydrolysis activity"/>
    <property type="evidence" value="ECO:0007669"/>
    <property type="project" value="InterPro"/>
</dbReference>
<evidence type="ECO:0000256" key="3">
    <source>
        <dbReference type="ARBA" id="ARBA00022840"/>
    </source>
</evidence>
<dbReference type="OrthoDB" id="193612at2157"/>
<dbReference type="GO" id="GO:0006260">
    <property type="term" value="P:DNA replication"/>
    <property type="evidence" value="ECO:0007669"/>
    <property type="project" value="UniProtKB-KW"/>
</dbReference>
<evidence type="ECO:0000256" key="2">
    <source>
        <dbReference type="ARBA" id="ARBA00022741"/>
    </source>
</evidence>
<dbReference type="SUPFAM" id="SSF52540">
    <property type="entry name" value="P-loop containing nucleoside triphosphate hydrolases"/>
    <property type="match status" value="1"/>
</dbReference>
<accession>L9XZ04</accession>
<dbReference type="GO" id="GO:0005524">
    <property type="term" value="F:ATP binding"/>
    <property type="evidence" value="ECO:0007669"/>
    <property type="project" value="UniProtKB-KW"/>
</dbReference>
<evidence type="ECO:0000313" key="5">
    <source>
        <dbReference type="EMBL" id="ELY66727.1"/>
    </source>
</evidence>
<dbReference type="STRING" id="1227498.C492_00509"/>
<evidence type="ECO:0000259" key="4">
    <source>
        <dbReference type="Pfam" id="PF13401"/>
    </source>
</evidence>
<keyword evidence="2" id="KW-0547">Nucleotide-binding</keyword>
<dbReference type="Pfam" id="PF13401">
    <property type="entry name" value="AAA_22"/>
    <property type="match status" value="1"/>
</dbReference>
<reference evidence="5 6" key="1">
    <citation type="journal article" date="2014" name="PLoS Genet.">
        <title>Phylogenetically driven sequencing of extremely halophilic archaea reveals strategies for static and dynamic osmo-response.</title>
        <authorList>
            <person name="Becker E.A."/>
            <person name="Seitzer P.M."/>
            <person name="Tritt A."/>
            <person name="Larsen D."/>
            <person name="Krusor M."/>
            <person name="Yao A.I."/>
            <person name="Wu D."/>
            <person name="Madern D."/>
            <person name="Eisen J.A."/>
            <person name="Darling A.E."/>
            <person name="Facciotti M.T."/>
        </authorList>
    </citation>
    <scope>NUCLEOTIDE SEQUENCE [LARGE SCALE GENOMIC DNA]</scope>
    <source>
        <strain evidence="5 6">DSM 18795</strain>
    </source>
</reference>
<dbReference type="InterPro" id="IPR049945">
    <property type="entry name" value="AAA_22"/>
</dbReference>
<keyword evidence="6" id="KW-1185">Reference proteome</keyword>
<protein>
    <submittedName>
        <fullName evidence="5">ATPase AAA</fullName>
    </submittedName>
</protein>
<name>L9XZ04_9EURY</name>
<dbReference type="InterPro" id="IPR027417">
    <property type="entry name" value="P-loop_NTPase"/>
</dbReference>
<feature type="domain" description="ORC1/DEAH AAA+ ATPase" evidence="4">
    <location>
        <begin position="33"/>
        <end position="136"/>
    </location>
</feature>
<dbReference type="PANTHER" id="PTHR35894:SF1">
    <property type="entry name" value="PHOSPHORIBULOKINASE _ URIDINE KINASE FAMILY"/>
    <property type="match status" value="1"/>
</dbReference>
<proteinExistence type="predicted"/>
<dbReference type="InterPro" id="IPR052026">
    <property type="entry name" value="ExeA_AAA_ATPase_DNA-bind"/>
</dbReference>
<evidence type="ECO:0000313" key="6">
    <source>
        <dbReference type="Proteomes" id="UP000011531"/>
    </source>
</evidence>
<evidence type="ECO:0000256" key="1">
    <source>
        <dbReference type="ARBA" id="ARBA00022705"/>
    </source>
</evidence>
<gene>
    <name evidence="5" type="ORF">C492_00509</name>
</gene>
<dbReference type="Proteomes" id="UP000011531">
    <property type="component" value="Unassembled WGS sequence"/>
</dbReference>
<comment type="caution">
    <text evidence="5">The sequence shown here is derived from an EMBL/GenBank/DDBJ whole genome shotgun (WGS) entry which is preliminary data.</text>
</comment>
<organism evidence="5 6">
    <name type="scientific">Natronococcus jeotgali DSM 18795</name>
    <dbReference type="NCBI Taxonomy" id="1227498"/>
    <lineage>
        <taxon>Archaea</taxon>
        <taxon>Methanobacteriati</taxon>
        <taxon>Methanobacteriota</taxon>
        <taxon>Stenosarchaea group</taxon>
        <taxon>Halobacteria</taxon>
        <taxon>Halobacteriales</taxon>
        <taxon>Natrialbaceae</taxon>
        <taxon>Natronococcus</taxon>
    </lineage>
</organism>
<dbReference type="PANTHER" id="PTHR35894">
    <property type="entry name" value="GENERAL SECRETION PATHWAY PROTEIN A-RELATED"/>
    <property type="match status" value="1"/>
</dbReference>
<sequence length="265" mass="29038">MDEYVLPSEGTIADIASHIRDYTGPVLVHSRYSGVGKTTLLNMLLESYSDEYQPVKIGEHNVSSYELAAIIADEIGVGKSSSTKLTEAKIRRELEDVDQPVLIGVDEFGLNSKDTLHTIQYLNDLPNTRVLMTGMTSQWDAIGKIGSDGRAFQRRVAYDVQLEPLGFEGIDEMVRRRIATVTDHDHDQYTDVDLGPITDDALKEIHERSSGVPAVATAALSELVGLAAYRYAQVGDAEITADLASKIEYADPEADLEDFSQGDGE</sequence>
<keyword evidence="3" id="KW-0067">ATP-binding</keyword>